<reference evidence="1 2" key="1">
    <citation type="submission" date="2019-08" db="EMBL/GenBank/DDBJ databases">
        <title>Calorimonas adulescens gen. nov., sp. nov., an anaerobic thermophilic bacterium from Sakhalin hot spring.</title>
        <authorList>
            <person name="Khomyakova M.A."/>
            <person name="Merkel A.Y."/>
            <person name="Novikov A."/>
            <person name="Bonch-Osmolovskaya E.A."/>
            <person name="Slobodkin A.I."/>
        </authorList>
    </citation>
    <scope>NUCLEOTIDE SEQUENCE [LARGE SCALE GENOMIC DNA]</scope>
    <source>
        <strain evidence="1 2">A05MB</strain>
    </source>
</reference>
<gene>
    <name evidence="1" type="ORF">FWJ32_10380</name>
</gene>
<dbReference type="Proteomes" id="UP000322976">
    <property type="component" value="Unassembled WGS sequence"/>
</dbReference>
<dbReference type="EMBL" id="VTPS01000017">
    <property type="protein sequence ID" value="TZE81140.1"/>
    <property type="molecule type" value="Genomic_DNA"/>
</dbReference>
<dbReference type="AlphaFoldDB" id="A0A5D8Q983"/>
<comment type="caution">
    <text evidence="1">The sequence shown here is derived from an EMBL/GenBank/DDBJ whole genome shotgun (WGS) entry which is preliminary data.</text>
</comment>
<proteinExistence type="predicted"/>
<sequence length="67" mass="7424">MIMILLILKMLILLLNLKPPPHGMDSDGIPTCPRDPSLKMVYNSITREKGRAPLSGKILLLFTTSCC</sequence>
<evidence type="ECO:0000313" key="1">
    <source>
        <dbReference type="EMBL" id="TZE81140.1"/>
    </source>
</evidence>
<name>A0A5D8Q983_9THEO</name>
<evidence type="ECO:0000313" key="2">
    <source>
        <dbReference type="Proteomes" id="UP000322976"/>
    </source>
</evidence>
<accession>A0A5D8Q983</accession>
<keyword evidence="2" id="KW-1185">Reference proteome</keyword>
<protein>
    <submittedName>
        <fullName evidence="1">Uncharacterized protein</fullName>
    </submittedName>
</protein>
<organism evidence="1 2">
    <name type="scientific">Calorimonas adulescens</name>
    <dbReference type="NCBI Taxonomy" id="2606906"/>
    <lineage>
        <taxon>Bacteria</taxon>
        <taxon>Bacillati</taxon>
        <taxon>Bacillota</taxon>
        <taxon>Clostridia</taxon>
        <taxon>Thermoanaerobacterales</taxon>
        <taxon>Thermoanaerobacteraceae</taxon>
        <taxon>Calorimonas</taxon>
    </lineage>
</organism>